<dbReference type="EMBL" id="JAGMWT010000002">
    <property type="protein sequence ID" value="KAH7135065.1"/>
    <property type="molecule type" value="Genomic_DNA"/>
</dbReference>
<evidence type="ECO:0000313" key="2">
    <source>
        <dbReference type="EMBL" id="KAH7135065.1"/>
    </source>
</evidence>
<proteinExistence type="predicted"/>
<feature type="compositionally biased region" description="Polar residues" evidence="1">
    <location>
        <begin position="126"/>
        <end position="143"/>
    </location>
</feature>
<gene>
    <name evidence="2" type="ORF">B0J11DRAFT_501915</name>
</gene>
<organism evidence="2 3">
    <name type="scientific">Dendryphion nanum</name>
    <dbReference type="NCBI Taxonomy" id="256645"/>
    <lineage>
        <taxon>Eukaryota</taxon>
        <taxon>Fungi</taxon>
        <taxon>Dikarya</taxon>
        <taxon>Ascomycota</taxon>
        <taxon>Pezizomycotina</taxon>
        <taxon>Dothideomycetes</taxon>
        <taxon>Pleosporomycetidae</taxon>
        <taxon>Pleosporales</taxon>
        <taxon>Torulaceae</taxon>
        <taxon>Dendryphion</taxon>
    </lineage>
</organism>
<name>A0A9P9IXZ4_9PLEO</name>
<keyword evidence="3" id="KW-1185">Reference proteome</keyword>
<feature type="region of interest" description="Disordered" evidence="1">
    <location>
        <begin position="1"/>
        <end position="41"/>
    </location>
</feature>
<comment type="caution">
    <text evidence="2">The sequence shown here is derived from an EMBL/GenBank/DDBJ whole genome shotgun (WGS) entry which is preliminary data.</text>
</comment>
<protein>
    <submittedName>
        <fullName evidence="2">Uncharacterized protein</fullName>
    </submittedName>
</protein>
<sequence length="388" mass="42808">MSPYDMTSKWARFSTLEQNPTPQSPAQSPASPSIPSSNTLWSEQNVHPTCLRYQPRNSSPTIVSSLPYLGFDAESSSHHPSRSRSRPPTPIAFQMHPCRLPGFSEINQLSDSHEHSALPPSLNPVRYSTVSRSGSAASLSHPQPSDAGVDLFAPYAHSHQGLPSILDSGLEQEPSSPKSSGPDLDRGTPSNEARAPSSFACPCPQSEYPHWDNTERPSTPYPRSWSGSIPRSSSASLPSLLSSNTPCQSPYPERTLPADESTPFPSCQPSSLNENIGELEIRLKATIRVGNSECEFDIDPSRDLTKQTDDFTFCMRYLEKKREESEEPKFSAVELGKFLDAIRTRKRKGKVTETGRIEKSNMQGKRQTNLHRRGMRVILSSDIDAVAD</sequence>
<dbReference type="Proteomes" id="UP000700596">
    <property type="component" value="Unassembled WGS sequence"/>
</dbReference>
<feature type="region of interest" description="Disordered" evidence="1">
    <location>
        <begin position="111"/>
        <end position="145"/>
    </location>
</feature>
<reference evidence="2" key="1">
    <citation type="journal article" date="2021" name="Nat. Commun.">
        <title>Genetic determinants of endophytism in the Arabidopsis root mycobiome.</title>
        <authorList>
            <person name="Mesny F."/>
            <person name="Miyauchi S."/>
            <person name="Thiergart T."/>
            <person name="Pickel B."/>
            <person name="Atanasova L."/>
            <person name="Karlsson M."/>
            <person name="Huettel B."/>
            <person name="Barry K.W."/>
            <person name="Haridas S."/>
            <person name="Chen C."/>
            <person name="Bauer D."/>
            <person name="Andreopoulos W."/>
            <person name="Pangilinan J."/>
            <person name="LaButti K."/>
            <person name="Riley R."/>
            <person name="Lipzen A."/>
            <person name="Clum A."/>
            <person name="Drula E."/>
            <person name="Henrissat B."/>
            <person name="Kohler A."/>
            <person name="Grigoriev I.V."/>
            <person name="Martin F.M."/>
            <person name="Hacquard S."/>
        </authorList>
    </citation>
    <scope>NUCLEOTIDE SEQUENCE</scope>
    <source>
        <strain evidence="2">MPI-CAGE-CH-0243</strain>
    </source>
</reference>
<feature type="compositionally biased region" description="Low complexity" evidence="1">
    <location>
        <begin position="19"/>
        <end position="39"/>
    </location>
</feature>
<accession>A0A9P9IXZ4</accession>
<feature type="region of interest" description="Disordered" evidence="1">
    <location>
        <begin position="160"/>
        <end position="269"/>
    </location>
</feature>
<evidence type="ECO:0000256" key="1">
    <source>
        <dbReference type="SAM" id="MobiDB-lite"/>
    </source>
</evidence>
<feature type="region of interest" description="Disordered" evidence="1">
    <location>
        <begin position="73"/>
        <end position="96"/>
    </location>
</feature>
<evidence type="ECO:0000313" key="3">
    <source>
        <dbReference type="Proteomes" id="UP000700596"/>
    </source>
</evidence>
<feature type="compositionally biased region" description="Low complexity" evidence="1">
    <location>
        <begin position="222"/>
        <end position="243"/>
    </location>
</feature>
<dbReference type="AlphaFoldDB" id="A0A9P9IXZ4"/>